<dbReference type="SUPFAM" id="SSF46689">
    <property type="entry name" value="Homeodomain-like"/>
    <property type="match status" value="1"/>
</dbReference>
<dbReference type="Proteomes" id="UP000431401">
    <property type="component" value="Unassembled WGS sequence"/>
</dbReference>
<dbReference type="InterPro" id="IPR001647">
    <property type="entry name" value="HTH_TetR"/>
</dbReference>
<dbReference type="Gene3D" id="1.10.357.10">
    <property type="entry name" value="Tetracycline Repressor, domain 2"/>
    <property type="match status" value="1"/>
</dbReference>
<accession>A0A7K0E1G7</accession>
<keyword evidence="1" id="KW-0805">Transcription regulation</keyword>
<keyword evidence="7" id="KW-1185">Reference proteome</keyword>
<feature type="DNA-binding region" description="H-T-H motif" evidence="4">
    <location>
        <begin position="17"/>
        <end position="36"/>
    </location>
</feature>
<reference evidence="6 7" key="1">
    <citation type="submission" date="2019-10" db="EMBL/GenBank/DDBJ databases">
        <title>Nocardia macrotermitis sp. nov. and Nocardia aurantia sp. nov., isolated from the gut of fungus growing-termite Macrotermes natalensis.</title>
        <authorList>
            <person name="Benndorf R."/>
            <person name="Schwitalla J."/>
            <person name="Martin K."/>
            <person name="De Beer W."/>
            <person name="Kaster A.-K."/>
            <person name="Vollmers J."/>
            <person name="Poulsen M."/>
            <person name="Beemelmanns C."/>
        </authorList>
    </citation>
    <scope>NUCLEOTIDE SEQUENCE [LARGE SCALE GENOMIC DNA]</scope>
    <source>
        <strain evidence="6 7">RB56</strain>
    </source>
</reference>
<dbReference type="Pfam" id="PF00440">
    <property type="entry name" value="TetR_N"/>
    <property type="match status" value="1"/>
</dbReference>
<evidence type="ECO:0000259" key="5">
    <source>
        <dbReference type="PROSITE" id="PS50977"/>
    </source>
</evidence>
<evidence type="ECO:0000313" key="6">
    <source>
        <dbReference type="EMBL" id="MQY31919.1"/>
    </source>
</evidence>
<proteinExistence type="predicted"/>
<evidence type="ECO:0000256" key="1">
    <source>
        <dbReference type="ARBA" id="ARBA00023015"/>
    </source>
</evidence>
<evidence type="ECO:0000256" key="4">
    <source>
        <dbReference type="PROSITE-ProRule" id="PRU00335"/>
    </source>
</evidence>
<keyword evidence="3" id="KW-0804">Transcription</keyword>
<gene>
    <name evidence="6" type="ORF">NRB56_75310</name>
</gene>
<evidence type="ECO:0000256" key="3">
    <source>
        <dbReference type="ARBA" id="ARBA00023163"/>
    </source>
</evidence>
<keyword evidence="2 4" id="KW-0238">DNA-binding</keyword>
<dbReference type="PROSITE" id="PS50977">
    <property type="entry name" value="HTH_TETR_2"/>
    <property type="match status" value="1"/>
</dbReference>
<dbReference type="GO" id="GO:0003677">
    <property type="term" value="F:DNA binding"/>
    <property type="evidence" value="ECO:0007669"/>
    <property type="project" value="UniProtKB-UniRule"/>
</dbReference>
<evidence type="ECO:0000256" key="2">
    <source>
        <dbReference type="ARBA" id="ARBA00023125"/>
    </source>
</evidence>
<dbReference type="AlphaFoldDB" id="A0A7K0E1G7"/>
<feature type="domain" description="HTH tetR-type" evidence="5">
    <location>
        <begin position="1"/>
        <end position="54"/>
    </location>
</feature>
<sequence length="183" mass="20389">MQAAMALWRTKGFAATTVTDICKAAGVSKALFYVYFSRREDVLLSVEVFTMRDAHQAAKIMAERSYELADVITVVVDALERQCRNYPPELIFEAVLETYRIERRTLSDGATENELTFLFLEPFQQAARDGKFPAGADIARCARIAQVMVSDSIRCWAAGDFRDPLRPESLGREIAGLVLAAQG</sequence>
<evidence type="ECO:0000313" key="7">
    <source>
        <dbReference type="Proteomes" id="UP000431401"/>
    </source>
</evidence>
<comment type="caution">
    <text evidence="6">The sequence shown here is derived from an EMBL/GenBank/DDBJ whole genome shotgun (WGS) entry which is preliminary data.</text>
</comment>
<dbReference type="InterPro" id="IPR009057">
    <property type="entry name" value="Homeodomain-like_sf"/>
</dbReference>
<dbReference type="EMBL" id="WEGI01000026">
    <property type="protein sequence ID" value="MQY31919.1"/>
    <property type="molecule type" value="Genomic_DNA"/>
</dbReference>
<organism evidence="6 7">
    <name type="scientific">Nocardia aurantia</name>
    <dbReference type="NCBI Taxonomy" id="2585199"/>
    <lineage>
        <taxon>Bacteria</taxon>
        <taxon>Bacillati</taxon>
        <taxon>Actinomycetota</taxon>
        <taxon>Actinomycetes</taxon>
        <taxon>Mycobacteriales</taxon>
        <taxon>Nocardiaceae</taxon>
        <taxon>Nocardia</taxon>
    </lineage>
</organism>
<dbReference type="PANTHER" id="PTHR47506">
    <property type="entry name" value="TRANSCRIPTIONAL REGULATORY PROTEIN"/>
    <property type="match status" value="1"/>
</dbReference>
<dbReference type="PANTHER" id="PTHR47506:SF1">
    <property type="entry name" value="HTH-TYPE TRANSCRIPTIONAL REGULATOR YJDC"/>
    <property type="match status" value="1"/>
</dbReference>
<protein>
    <recommendedName>
        <fullName evidence="5">HTH tetR-type domain-containing protein</fullName>
    </recommendedName>
</protein>
<name>A0A7K0E1G7_9NOCA</name>